<feature type="transmembrane region" description="Helical" evidence="1">
    <location>
        <begin position="12"/>
        <end position="29"/>
    </location>
</feature>
<organism evidence="2">
    <name type="scientific">viral metagenome</name>
    <dbReference type="NCBI Taxonomy" id="1070528"/>
    <lineage>
        <taxon>unclassified sequences</taxon>
        <taxon>metagenomes</taxon>
        <taxon>organismal metagenomes</taxon>
    </lineage>
</organism>
<dbReference type="AlphaFoldDB" id="A0A6C0KVI2"/>
<name>A0A6C0KVI2_9ZZZZ</name>
<keyword evidence="1" id="KW-1133">Transmembrane helix</keyword>
<sequence length="43" mass="5322">MALLDRVFNNHKMIAFIWCILIQYFEYLLNLKHMNKYNVSIFI</sequence>
<accession>A0A6C0KVI2</accession>
<keyword evidence="1" id="KW-0472">Membrane</keyword>
<reference evidence="2" key="1">
    <citation type="journal article" date="2020" name="Nature">
        <title>Giant virus diversity and host interactions through global metagenomics.</title>
        <authorList>
            <person name="Schulz F."/>
            <person name="Roux S."/>
            <person name="Paez-Espino D."/>
            <person name="Jungbluth S."/>
            <person name="Walsh D.A."/>
            <person name="Denef V.J."/>
            <person name="McMahon K.D."/>
            <person name="Konstantinidis K.T."/>
            <person name="Eloe-Fadrosh E.A."/>
            <person name="Kyrpides N.C."/>
            <person name="Woyke T."/>
        </authorList>
    </citation>
    <scope>NUCLEOTIDE SEQUENCE</scope>
    <source>
        <strain evidence="2">GVMAG-S-3300013093-109</strain>
    </source>
</reference>
<evidence type="ECO:0000256" key="1">
    <source>
        <dbReference type="SAM" id="Phobius"/>
    </source>
</evidence>
<evidence type="ECO:0000313" key="2">
    <source>
        <dbReference type="EMBL" id="QHU20338.1"/>
    </source>
</evidence>
<keyword evidence="1" id="KW-0812">Transmembrane</keyword>
<protein>
    <submittedName>
        <fullName evidence="2">Uncharacterized protein</fullName>
    </submittedName>
</protein>
<dbReference type="EMBL" id="MN740968">
    <property type="protein sequence ID" value="QHU20338.1"/>
    <property type="molecule type" value="Genomic_DNA"/>
</dbReference>
<proteinExistence type="predicted"/>